<evidence type="ECO:0000256" key="3">
    <source>
        <dbReference type="ARBA" id="ARBA00023163"/>
    </source>
</evidence>
<dbReference type="InterPro" id="IPR036390">
    <property type="entry name" value="WH_DNA-bd_sf"/>
</dbReference>
<evidence type="ECO:0000256" key="2">
    <source>
        <dbReference type="ARBA" id="ARBA00023125"/>
    </source>
</evidence>
<dbReference type="PANTHER" id="PTHR43537">
    <property type="entry name" value="TRANSCRIPTIONAL REGULATOR, GNTR FAMILY"/>
    <property type="match status" value="1"/>
</dbReference>
<dbReference type="CDD" id="cd07377">
    <property type="entry name" value="WHTH_GntR"/>
    <property type="match status" value="1"/>
</dbReference>
<evidence type="ECO:0000259" key="4">
    <source>
        <dbReference type="PROSITE" id="PS50949"/>
    </source>
</evidence>
<dbReference type="SUPFAM" id="SSF48008">
    <property type="entry name" value="GntR ligand-binding domain-like"/>
    <property type="match status" value="1"/>
</dbReference>
<dbReference type="Pfam" id="PF07729">
    <property type="entry name" value="FCD"/>
    <property type="match status" value="1"/>
</dbReference>
<dbReference type="Gene3D" id="1.20.120.530">
    <property type="entry name" value="GntR ligand-binding domain-like"/>
    <property type="match status" value="1"/>
</dbReference>
<keyword evidence="2" id="KW-0238">DNA-binding</keyword>
<keyword evidence="6" id="KW-1185">Reference proteome</keyword>
<sequence length="224" mass="25079">MQNATMKITYKTRTEFVVDTIREKILSGEFTAGQPLRQAALAQEMDVSRIPVREALLQLEAEGLVKFQAHKGAIVTELDTAHLDELFEMRAMLEADLLRRSVPRMSAADFDEAETLLAALDKAFADGGSINEWAELNTRFHLFLYQGARRPQTLEIVGNLNKNADRYISMHLLLADGIKKSGGEHKQLIDLCRSGHIDEACSLLKDHIFSARDEIKALLKDGTI</sequence>
<dbReference type="PANTHER" id="PTHR43537:SF41">
    <property type="entry name" value="TRANSCRIPTIONAL REGULATORY PROTEIN"/>
    <property type="match status" value="1"/>
</dbReference>
<dbReference type="InterPro" id="IPR036388">
    <property type="entry name" value="WH-like_DNA-bd_sf"/>
</dbReference>
<reference evidence="5 6" key="1">
    <citation type="submission" date="2022-01" db="EMBL/GenBank/DDBJ databases">
        <title>Whole genome-based taxonomy of the Shewanellaceae.</title>
        <authorList>
            <person name="Martin-Rodriguez A.J."/>
        </authorList>
    </citation>
    <scope>NUCLEOTIDE SEQUENCE [LARGE SCALE GENOMIC DNA]</scope>
    <source>
        <strain evidence="5 6">DSM 21332</strain>
    </source>
</reference>
<dbReference type="InterPro" id="IPR011711">
    <property type="entry name" value="GntR_C"/>
</dbReference>
<comment type="caution">
    <text evidence="5">The sequence shown here is derived from an EMBL/GenBank/DDBJ whole genome shotgun (WGS) entry which is preliminary data.</text>
</comment>
<proteinExistence type="predicted"/>
<dbReference type="Gene3D" id="1.10.10.10">
    <property type="entry name" value="Winged helix-like DNA-binding domain superfamily/Winged helix DNA-binding domain"/>
    <property type="match status" value="1"/>
</dbReference>
<protein>
    <submittedName>
        <fullName evidence="5">GntR family transcriptional regulator</fullName>
    </submittedName>
</protein>
<dbReference type="InterPro" id="IPR008920">
    <property type="entry name" value="TF_FadR/GntR_C"/>
</dbReference>
<evidence type="ECO:0000313" key="6">
    <source>
        <dbReference type="Proteomes" id="UP001202831"/>
    </source>
</evidence>
<name>A0ABT0N2J3_9GAMM</name>
<dbReference type="PRINTS" id="PR00035">
    <property type="entry name" value="HTHGNTR"/>
</dbReference>
<dbReference type="RefSeq" id="WP_249247208.1">
    <property type="nucleotide sequence ID" value="NZ_JAKIKT010000001.1"/>
</dbReference>
<feature type="domain" description="HTH gntR-type" evidence="4">
    <location>
        <begin position="11"/>
        <end position="78"/>
    </location>
</feature>
<dbReference type="Proteomes" id="UP001202831">
    <property type="component" value="Unassembled WGS sequence"/>
</dbReference>
<dbReference type="PROSITE" id="PS50949">
    <property type="entry name" value="HTH_GNTR"/>
    <property type="match status" value="1"/>
</dbReference>
<dbReference type="SUPFAM" id="SSF46785">
    <property type="entry name" value="Winged helix' DNA-binding domain"/>
    <property type="match status" value="1"/>
</dbReference>
<evidence type="ECO:0000313" key="5">
    <source>
        <dbReference type="EMBL" id="MCL2912380.1"/>
    </source>
</evidence>
<accession>A0ABT0N2J3</accession>
<gene>
    <name evidence="5" type="ORF">L2725_01040</name>
</gene>
<dbReference type="InterPro" id="IPR000524">
    <property type="entry name" value="Tscrpt_reg_HTH_GntR"/>
</dbReference>
<dbReference type="SMART" id="SM00895">
    <property type="entry name" value="FCD"/>
    <property type="match status" value="1"/>
</dbReference>
<dbReference type="EMBL" id="JAKIKT010000001">
    <property type="protein sequence ID" value="MCL2912380.1"/>
    <property type="molecule type" value="Genomic_DNA"/>
</dbReference>
<keyword evidence="3" id="KW-0804">Transcription</keyword>
<organism evidence="5 6">
    <name type="scientific">Shewanella corallii</name>
    <dbReference type="NCBI Taxonomy" id="560080"/>
    <lineage>
        <taxon>Bacteria</taxon>
        <taxon>Pseudomonadati</taxon>
        <taxon>Pseudomonadota</taxon>
        <taxon>Gammaproteobacteria</taxon>
        <taxon>Alteromonadales</taxon>
        <taxon>Shewanellaceae</taxon>
        <taxon>Shewanella</taxon>
    </lineage>
</organism>
<evidence type="ECO:0000256" key="1">
    <source>
        <dbReference type="ARBA" id="ARBA00023015"/>
    </source>
</evidence>
<dbReference type="Pfam" id="PF00392">
    <property type="entry name" value="GntR"/>
    <property type="match status" value="1"/>
</dbReference>
<dbReference type="SMART" id="SM00345">
    <property type="entry name" value="HTH_GNTR"/>
    <property type="match status" value="1"/>
</dbReference>
<keyword evidence="1" id="KW-0805">Transcription regulation</keyword>